<sequence>MSIADSTTALLSSSKACVHCKKTGHQPANCWVKYPKKAPKTPAAHLTVQDNFSQLQAREEPSDPTNFSYFRTADG</sequence>
<dbReference type="EMBL" id="PGCJ01001379">
    <property type="protein sequence ID" value="PLW05878.1"/>
    <property type="molecule type" value="Genomic_DNA"/>
</dbReference>
<dbReference type="AlphaFoldDB" id="A0A2N5RXZ6"/>
<name>A0A2N5RXZ6_9BASI</name>
<evidence type="ECO:0000313" key="2">
    <source>
        <dbReference type="EMBL" id="PLW05878.1"/>
    </source>
</evidence>
<comment type="caution">
    <text evidence="2">The sequence shown here is derived from an EMBL/GenBank/DDBJ whole genome shotgun (WGS) entry which is preliminary data.</text>
</comment>
<evidence type="ECO:0000313" key="3">
    <source>
        <dbReference type="Proteomes" id="UP000235388"/>
    </source>
</evidence>
<feature type="region of interest" description="Disordered" evidence="1">
    <location>
        <begin position="53"/>
        <end position="75"/>
    </location>
</feature>
<protein>
    <recommendedName>
        <fullName evidence="4">CCHC-type domain-containing protein</fullName>
    </recommendedName>
</protein>
<evidence type="ECO:0000256" key="1">
    <source>
        <dbReference type="SAM" id="MobiDB-lite"/>
    </source>
</evidence>
<accession>A0A2N5RXZ6</accession>
<dbReference type="Proteomes" id="UP000235388">
    <property type="component" value="Unassembled WGS sequence"/>
</dbReference>
<gene>
    <name evidence="2" type="ORF">PCANC_27130</name>
</gene>
<keyword evidence="3" id="KW-1185">Reference proteome</keyword>
<proteinExistence type="predicted"/>
<dbReference type="STRING" id="200324.A0A2N5RXZ6"/>
<reference evidence="2 3" key="1">
    <citation type="submission" date="2017-11" db="EMBL/GenBank/DDBJ databases">
        <title>De novo assembly and phasing of dikaryotic genomes from two isolates of Puccinia coronata f. sp. avenae, the causal agent of oat crown rust.</title>
        <authorList>
            <person name="Miller M.E."/>
            <person name="Zhang Y."/>
            <person name="Omidvar V."/>
            <person name="Sperschneider J."/>
            <person name="Schwessinger B."/>
            <person name="Raley C."/>
            <person name="Palmer J.M."/>
            <person name="Garnica D."/>
            <person name="Upadhyaya N."/>
            <person name="Rathjen J."/>
            <person name="Taylor J.M."/>
            <person name="Park R.F."/>
            <person name="Dodds P.N."/>
            <person name="Hirsch C.D."/>
            <person name="Kianian S.F."/>
            <person name="Figueroa M."/>
        </authorList>
    </citation>
    <scope>NUCLEOTIDE SEQUENCE [LARGE SCALE GENOMIC DNA]</scope>
    <source>
        <strain evidence="2">12NC29</strain>
    </source>
</reference>
<evidence type="ECO:0008006" key="4">
    <source>
        <dbReference type="Google" id="ProtNLM"/>
    </source>
</evidence>
<organism evidence="2 3">
    <name type="scientific">Puccinia coronata f. sp. avenae</name>
    <dbReference type="NCBI Taxonomy" id="200324"/>
    <lineage>
        <taxon>Eukaryota</taxon>
        <taxon>Fungi</taxon>
        <taxon>Dikarya</taxon>
        <taxon>Basidiomycota</taxon>
        <taxon>Pucciniomycotina</taxon>
        <taxon>Pucciniomycetes</taxon>
        <taxon>Pucciniales</taxon>
        <taxon>Pucciniaceae</taxon>
        <taxon>Puccinia</taxon>
    </lineage>
</organism>